<dbReference type="InterPro" id="IPR004710">
    <property type="entry name" value="Bilac:Na_transpt"/>
</dbReference>
<dbReference type="OrthoDB" id="9806785at2"/>
<keyword evidence="4 5" id="KW-0472">Membrane</keyword>
<name>A0A099KA08_COLPS</name>
<dbReference type="RefSeq" id="WP_033095410.1">
    <property type="nucleotide sequence ID" value="NZ_JQED01000055.1"/>
</dbReference>
<dbReference type="Gene3D" id="1.20.1530.20">
    <property type="match status" value="1"/>
</dbReference>
<evidence type="ECO:0000256" key="4">
    <source>
        <dbReference type="ARBA" id="ARBA00023136"/>
    </source>
</evidence>
<feature type="transmembrane region" description="Helical" evidence="5">
    <location>
        <begin position="69"/>
        <end position="88"/>
    </location>
</feature>
<dbReference type="GO" id="GO:0016020">
    <property type="term" value="C:membrane"/>
    <property type="evidence" value="ECO:0007669"/>
    <property type="project" value="UniProtKB-SubCell"/>
</dbReference>
<evidence type="ECO:0000256" key="5">
    <source>
        <dbReference type="SAM" id="Phobius"/>
    </source>
</evidence>
<dbReference type="InterPro" id="IPR002657">
    <property type="entry name" value="BilAc:Na_symport/Acr3"/>
</dbReference>
<dbReference type="PATRIC" id="fig|28229.4.peg.3807"/>
<accession>A0A099KA08</accession>
<dbReference type="PANTHER" id="PTHR10361">
    <property type="entry name" value="SODIUM-BILE ACID COTRANSPORTER"/>
    <property type="match status" value="1"/>
</dbReference>
<feature type="transmembrane region" description="Helical" evidence="5">
    <location>
        <begin position="198"/>
        <end position="217"/>
    </location>
</feature>
<proteinExistence type="predicted"/>
<reference evidence="6 7" key="1">
    <citation type="submission" date="2014-08" db="EMBL/GenBank/DDBJ databases">
        <title>Genomic and Phenotypic Diversity of Colwellia psychrerythraea strains from Disparate Marine Basins.</title>
        <authorList>
            <person name="Techtmann S.M."/>
            <person name="Stelling S.C."/>
            <person name="Utturkar S.M."/>
            <person name="Alshibli N."/>
            <person name="Harris A."/>
            <person name="Brown S.D."/>
            <person name="Hazen T.C."/>
        </authorList>
    </citation>
    <scope>NUCLEOTIDE SEQUENCE [LARGE SCALE GENOMIC DNA]</scope>
    <source>
        <strain evidence="6 7">ND2E</strain>
    </source>
</reference>
<dbReference type="Proteomes" id="UP000029843">
    <property type="component" value="Unassembled WGS sequence"/>
</dbReference>
<organism evidence="6 7">
    <name type="scientific">Colwellia psychrerythraea</name>
    <name type="common">Vibrio psychroerythus</name>
    <dbReference type="NCBI Taxonomy" id="28229"/>
    <lineage>
        <taxon>Bacteria</taxon>
        <taxon>Pseudomonadati</taxon>
        <taxon>Pseudomonadota</taxon>
        <taxon>Gammaproteobacteria</taxon>
        <taxon>Alteromonadales</taxon>
        <taxon>Colwelliaceae</taxon>
        <taxon>Colwellia</taxon>
    </lineage>
</organism>
<keyword evidence="2 5" id="KW-0812">Transmembrane</keyword>
<dbReference type="EMBL" id="JQED01000055">
    <property type="protein sequence ID" value="KGJ86922.1"/>
    <property type="molecule type" value="Genomic_DNA"/>
</dbReference>
<evidence type="ECO:0000256" key="1">
    <source>
        <dbReference type="ARBA" id="ARBA00004141"/>
    </source>
</evidence>
<evidence type="ECO:0000256" key="2">
    <source>
        <dbReference type="ARBA" id="ARBA00022692"/>
    </source>
</evidence>
<feature type="transmembrane region" description="Helical" evidence="5">
    <location>
        <begin position="169"/>
        <end position="186"/>
    </location>
</feature>
<comment type="caution">
    <text evidence="6">The sequence shown here is derived from an EMBL/GenBank/DDBJ whole genome shotgun (WGS) entry which is preliminary data.</text>
</comment>
<keyword evidence="3 5" id="KW-1133">Transmembrane helix</keyword>
<feature type="transmembrane region" description="Helical" evidence="5">
    <location>
        <begin position="137"/>
        <end position="157"/>
    </location>
</feature>
<feature type="transmembrane region" description="Helical" evidence="5">
    <location>
        <begin position="257"/>
        <end position="278"/>
    </location>
</feature>
<feature type="transmembrane region" description="Helical" evidence="5">
    <location>
        <begin position="6"/>
        <end position="26"/>
    </location>
</feature>
<evidence type="ECO:0000313" key="7">
    <source>
        <dbReference type="Proteomes" id="UP000029843"/>
    </source>
</evidence>
<feature type="transmembrane region" description="Helical" evidence="5">
    <location>
        <begin position="229"/>
        <end position="251"/>
    </location>
</feature>
<protein>
    <submittedName>
        <fullName evidence="6">Bile acid:sodium symporter</fullName>
    </submittedName>
</protein>
<dbReference type="Pfam" id="PF01758">
    <property type="entry name" value="SBF"/>
    <property type="match status" value="1"/>
</dbReference>
<dbReference type="AlphaFoldDB" id="A0A099KA08"/>
<feature type="transmembrane region" description="Helical" evidence="5">
    <location>
        <begin position="38"/>
        <end position="57"/>
    </location>
</feature>
<evidence type="ECO:0000313" key="6">
    <source>
        <dbReference type="EMBL" id="KGJ86922.1"/>
    </source>
</evidence>
<feature type="transmembrane region" description="Helical" evidence="5">
    <location>
        <begin position="100"/>
        <end position="125"/>
    </location>
</feature>
<dbReference type="PANTHER" id="PTHR10361:SF24">
    <property type="entry name" value="P3 PROTEIN"/>
    <property type="match status" value="1"/>
</dbReference>
<evidence type="ECO:0000256" key="3">
    <source>
        <dbReference type="ARBA" id="ARBA00022989"/>
    </source>
</evidence>
<gene>
    <name evidence="6" type="ORF">ND2E_0329</name>
</gene>
<dbReference type="InterPro" id="IPR038770">
    <property type="entry name" value="Na+/solute_symporter_sf"/>
</dbReference>
<sequence length="287" mass="31330">MEMIELAVPVLVFFLMFIIGASIEKTEIENLRAQKKQVIAVTLGQMLLLPLSAWLIIKVMQPPSLVAGGMLLVSLCPGGAVSNIYSFLAKANVALSVTLTAFNGVVSVLVLPLVMLTVFPSLLGVDFPLENIIVKQALQLVLLLLCPVVLGMIVRSVKPELMVKLMPPLEKIGAVGLLLLLLAIFSKFHQKIVEQLSSLLLLALMFTFASLVIAYCLSYFLQLNNKDEAAVVIEFPVRNLALAALIAVSIFNNSDYLLFAAVFFVIQTPIMLCIISLYRSALSRSRL</sequence>
<comment type="subcellular location">
    <subcellularLocation>
        <location evidence="1">Membrane</location>
        <topology evidence="1">Multi-pass membrane protein</topology>
    </subcellularLocation>
</comment>